<dbReference type="PANTHER" id="PTHR30289">
    <property type="entry name" value="UNCHARACTERIZED PROTEIN YBCL-RELATED"/>
    <property type="match status" value="1"/>
</dbReference>
<protein>
    <recommendedName>
        <fullName evidence="2">YbhB/YbcL family Raf kinase inhibitor-like protein</fullName>
    </recommendedName>
</protein>
<dbReference type="EMBL" id="UINC01207877">
    <property type="protein sequence ID" value="SVE30165.1"/>
    <property type="molecule type" value="Genomic_DNA"/>
</dbReference>
<evidence type="ECO:0000313" key="1">
    <source>
        <dbReference type="EMBL" id="SVE30165.1"/>
    </source>
</evidence>
<dbReference type="Pfam" id="PF01161">
    <property type="entry name" value="PBP"/>
    <property type="match status" value="1"/>
</dbReference>
<dbReference type="InterPro" id="IPR005247">
    <property type="entry name" value="YbhB_YbcL/LppC-like"/>
</dbReference>
<gene>
    <name evidence="1" type="ORF">METZ01_LOCUS483019</name>
</gene>
<dbReference type="SUPFAM" id="SSF49777">
    <property type="entry name" value="PEBP-like"/>
    <property type="match status" value="1"/>
</dbReference>
<evidence type="ECO:0008006" key="2">
    <source>
        <dbReference type="Google" id="ProtNLM"/>
    </source>
</evidence>
<dbReference type="PANTHER" id="PTHR30289:SF1">
    <property type="entry name" value="PEBP (PHOSPHATIDYLETHANOLAMINE-BINDING PROTEIN) FAMILY PROTEIN"/>
    <property type="match status" value="1"/>
</dbReference>
<dbReference type="AlphaFoldDB" id="A0A383CEP1"/>
<organism evidence="1">
    <name type="scientific">marine metagenome</name>
    <dbReference type="NCBI Taxonomy" id="408172"/>
    <lineage>
        <taxon>unclassified sequences</taxon>
        <taxon>metagenomes</taxon>
        <taxon>ecological metagenomes</taxon>
    </lineage>
</organism>
<proteinExistence type="predicted"/>
<accession>A0A383CEP1</accession>
<dbReference type="InterPro" id="IPR008914">
    <property type="entry name" value="PEBP"/>
</dbReference>
<dbReference type="NCBIfam" id="TIGR00481">
    <property type="entry name" value="YbhB/YbcL family Raf kinase inhibitor-like protein"/>
    <property type="match status" value="1"/>
</dbReference>
<dbReference type="Gene3D" id="3.90.280.10">
    <property type="entry name" value="PEBP-like"/>
    <property type="match status" value="1"/>
</dbReference>
<name>A0A383CEP1_9ZZZZ</name>
<sequence>MSKTKFHISSFDFSDGGEIPKECGYKNGNKVPHLAVFGVPEGTRFLALIMDDPDAMGAVGKVWVHWVEWNIRLDGPDYLNQINSAGSGSRDERNADARSGMTDFGEVGYGGPAPPDKRHTYVFKLYALDSKLVLPDKSTKADVEKAMEGHIIEQTQLTGTYAP</sequence>
<dbReference type="CDD" id="cd00865">
    <property type="entry name" value="PEBP_bact_arch"/>
    <property type="match status" value="1"/>
</dbReference>
<reference evidence="1" key="1">
    <citation type="submission" date="2018-05" db="EMBL/GenBank/DDBJ databases">
        <authorList>
            <person name="Lanie J.A."/>
            <person name="Ng W.-L."/>
            <person name="Kazmierczak K.M."/>
            <person name="Andrzejewski T.M."/>
            <person name="Davidsen T.M."/>
            <person name="Wayne K.J."/>
            <person name="Tettelin H."/>
            <person name="Glass J.I."/>
            <person name="Rusch D."/>
            <person name="Podicherti R."/>
            <person name="Tsui H.-C.T."/>
            <person name="Winkler M.E."/>
        </authorList>
    </citation>
    <scope>NUCLEOTIDE SEQUENCE</scope>
</reference>
<dbReference type="InterPro" id="IPR036610">
    <property type="entry name" value="PEBP-like_sf"/>
</dbReference>